<evidence type="ECO:0000259" key="2">
    <source>
        <dbReference type="SMART" id="SM01204"/>
    </source>
</evidence>
<dbReference type="Pfam" id="PF08495">
    <property type="entry name" value="FIST"/>
    <property type="match status" value="1"/>
</dbReference>
<organism evidence="3 4">
    <name type="scientific">Psychrosphaera ytuae</name>
    <dbReference type="NCBI Taxonomy" id="2820710"/>
    <lineage>
        <taxon>Bacteria</taxon>
        <taxon>Pseudomonadati</taxon>
        <taxon>Pseudomonadota</taxon>
        <taxon>Gammaproteobacteria</taxon>
        <taxon>Alteromonadales</taxon>
        <taxon>Pseudoalteromonadaceae</taxon>
        <taxon>Psychrosphaera</taxon>
    </lineage>
</organism>
<evidence type="ECO:0000313" key="3">
    <source>
        <dbReference type="EMBL" id="QTH63579.1"/>
    </source>
</evidence>
<feature type="domain" description="FIST C-domain" evidence="2">
    <location>
        <begin position="216"/>
        <end position="356"/>
    </location>
</feature>
<dbReference type="Pfam" id="PF10442">
    <property type="entry name" value="FIST_C"/>
    <property type="match status" value="1"/>
</dbReference>
<dbReference type="SMART" id="SM01204">
    <property type="entry name" value="FIST_C"/>
    <property type="match status" value="1"/>
</dbReference>
<proteinExistence type="predicted"/>
<dbReference type="SMART" id="SM00897">
    <property type="entry name" value="FIST"/>
    <property type="match status" value="1"/>
</dbReference>
<feature type="domain" description="FIST" evidence="1">
    <location>
        <begin position="22"/>
        <end position="215"/>
    </location>
</feature>
<dbReference type="Proteomes" id="UP000682739">
    <property type="component" value="Chromosome"/>
</dbReference>
<dbReference type="EMBL" id="CP072110">
    <property type="protein sequence ID" value="QTH63579.1"/>
    <property type="molecule type" value="Genomic_DNA"/>
</dbReference>
<name>A0A975DB90_9GAMM</name>
<dbReference type="PANTHER" id="PTHR40252:SF2">
    <property type="entry name" value="BLR0328 PROTEIN"/>
    <property type="match status" value="1"/>
</dbReference>
<protein>
    <submittedName>
        <fullName evidence="3">FIST C-terminal domain-containing protein</fullName>
    </submittedName>
</protein>
<dbReference type="InterPro" id="IPR013702">
    <property type="entry name" value="FIST_domain_N"/>
</dbReference>
<accession>A0A975DB90</accession>
<sequence>MKVNQYHFSENRWNKELPTDDAVTLVFAFGCRKLMKHQGALKQLGESFPNAHIIGCTTSGEITGTDILDDSVVATAIEFERTKVDVQSINLKDYKDLNEAAQSLANKLSVDDLKSVLILSDGQLVNGTTLVAEMTKSLPEGVLITGGLAGDKDEFNETEVWHNGDIGPGRILACGFYGNDIVVGSGSYSGWKSFGPERLITKASGNLLYELDGQSALALYKQYLGDYAEQLPASALRFPLSVRNPETNETLIRTILNIDEGEQSLTFAGDVPEGSYAQLMRANIDNLIDGAQEAAQKALQDAFANNEPEFGLLISCVGRRLVLQQETEYELESIEEMIPKTCKLAGFYSYGEISPTQQSRKSALHNQTMTITFFSES</sequence>
<evidence type="ECO:0000259" key="1">
    <source>
        <dbReference type="SMART" id="SM00897"/>
    </source>
</evidence>
<gene>
    <name evidence="3" type="ORF">J1N51_12755</name>
</gene>
<evidence type="ECO:0000313" key="4">
    <source>
        <dbReference type="Proteomes" id="UP000682739"/>
    </source>
</evidence>
<dbReference type="InterPro" id="IPR019494">
    <property type="entry name" value="FIST_C"/>
</dbReference>
<dbReference type="PANTHER" id="PTHR40252">
    <property type="entry name" value="BLR0328 PROTEIN"/>
    <property type="match status" value="1"/>
</dbReference>
<reference evidence="3" key="1">
    <citation type="submission" date="2021-03" db="EMBL/GenBank/DDBJ databases">
        <title>Description of Psychrosphaera ytuae sp. nov. isolated from deep sea sediment of South China Sea.</title>
        <authorList>
            <person name="Zhang J."/>
            <person name="Xu X.-D."/>
        </authorList>
    </citation>
    <scope>NUCLEOTIDE SEQUENCE</scope>
    <source>
        <strain evidence="3">MTZ26</strain>
    </source>
</reference>
<dbReference type="AlphaFoldDB" id="A0A975DB90"/>
<dbReference type="KEGG" id="psym:J1N51_12755"/>
<keyword evidence="4" id="KW-1185">Reference proteome</keyword>
<dbReference type="RefSeq" id="WP_208831635.1">
    <property type="nucleotide sequence ID" value="NZ_CP072110.1"/>
</dbReference>